<dbReference type="InterPro" id="IPR044855">
    <property type="entry name" value="CoA-Trfase_III_dom3_sf"/>
</dbReference>
<evidence type="ECO:0000256" key="1">
    <source>
        <dbReference type="ARBA" id="ARBA00022679"/>
    </source>
</evidence>
<dbReference type="InterPro" id="IPR023606">
    <property type="entry name" value="CoA-Trfase_III_dom_1_sf"/>
</dbReference>
<dbReference type="KEGG" id="btrm:SAMEA390648702342"/>
<dbReference type="InterPro" id="IPR003673">
    <property type="entry name" value="CoA-Trfase_fam_III"/>
</dbReference>
<protein>
    <submittedName>
        <fullName evidence="2">L-carnitine dehydratase/bile acid-inducible protein F</fullName>
        <ecNumber evidence="2">2.8.3.16</ecNumber>
    </submittedName>
</protein>
<dbReference type="Gene3D" id="3.30.1540.10">
    <property type="entry name" value="formyl-coa transferase, domain 3"/>
    <property type="match status" value="1"/>
</dbReference>
<organism evidence="2 3">
    <name type="scientific">Bordetella trematum</name>
    <dbReference type="NCBI Taxonomy" id="123899"/>
    <lineage>
        <taxon>Bacteria</taxon>
        <taxon>Pseudomonadati</taxon>
        <taxon>Pseudomonadota</taxon>
        <taxon>Betaproteobacteria</taxon>
        <taxon>Burkholderiales</taxon>
        <taxon>Alcaligenaceae</taxon>
        <taxon>Bordetella</taxon>
    </lineage>
</organism>
<keyword evidence="1 2" id="KW-0808">Transferase</keyword>
<dbReference type="PATRIC" id="fig|123899.6.peg.2329"/>
<dbReference type="AlphaFoldDB" id="A0A157SJT3"/>
<sequence>MSSGPLSRFTVLDLTLVRSGPAAVRQLSDWGASVIKIEQPSNEPDDKPGGSAQFADYQNTHRNKQSISLNLKHPQGLALFYDLVRDADVVIENYRPDVKQKLKIDYETLAAINPRIVLASVSGFGQTGPYRERPGLDQIAQGLAGLMSVTGEPGRGPMRAGIPVADLTAGLFCAIGTLVALLDRERTGRGQWVHTSLLQAQLWMMDFQAIRWLINGEVPGQSGNDHPTSSPTGVFSTQDGHINIAAMGNAIFARLCDVLDLTELKTDERFISVISRARHRAALNQAINEKTRCRPTQAWIDRLNEAGVPCGPILDMEHVFEDPQVQALGVTRTVTHPDEGEIQVLGPAFALSAHESKDYTVAPRRGDDNEAIYQGRLGLSSDTLRRLKSDGVI</sequence>
<evidence type="ECO:0000313" key="2">
    <source>
        <dbReference type="EMBL" id="SAI70667.1"/>
    </source>
</evidence>
<dbReference type="GO" id="GO:0033608">
    <property type="term" value="F:formyl-CoA transferase activity"/>
    <property type="evidence" value="ECO:0007669"/>
    <property type="project" value="UniProtKB-EC"/>
</dbReference>
<dbReference type="eggNOG" id="COG1804">
    <property type="taxonomic scope" value="Bacteria"/>
</dbReference>
<dbReference type="Pfam" id="PF02515">
    <property type="entry name" value="CoA_transf_3"/>
    <property type="match status" value="1"/>
</dbReference>
<dbReference type="EC" id="2.8.3.16" evidence="2"/>
<dbReference type="PANTHER" id="PTHR48207:SF3">
    <property type="entry name" value="SUCCINATE--HYDROXYMETHYLGLUTARATE COA-TRANSFERASE"/>
    <property type="match status" value="1"/>
</dbReference>
<name>A0A157SJT3_9BORD</name>
<reference evidence="2 3" key="1">
    <citation type="submission" date="2016-04" db="EMBL/GenBank/DDBJ databases">
        <authorList>
            <consortium name="Pathogen Informatics"/>
        </authorList>
    </citation>
    <scope>NUCLEOTIDE SEQUENCE [LARGE SCALE GENOMIC DNA]</scope>
    <source>
        <strain evidence="2 3">H044680328</strain>
    </source>
</reference>
<dbReference type="GeneID" id="56590393"/>
<dbReference type="Gene3D" id="3.40.50.10540">
    <property type="entry name" value="Crotonobetainyl-coa:carnitine coa-transferase, domain 1"/>
    <property type="match status" value="1"/>
</dbReference>
<dbReference type="OrthoDB" id="5294844at2"/>
<accession>A0A157SJT3</accession>
<dbReference type="PANTHER" id="PTHR48207">
    <property type="entry name" value="SUCCINATE--HYDROXYMETHYLGLUTARATE COA-TRANSFERASE"/>
    <property type="match status" value="1"/>
</dbReference>
<dbReference type="Proteomes" id="UP000076825">
    <property type="component" value="Chromosome 1"/>
</dbReference>
<dbReference type="InterPro" id="IPR050483">
    <property type="entry name" value="CoA-transferase_III_domain"/>
</dbReference>
<dbReference type="RefSeq" id="WP_063491989.1">
    <property type="nucleotide sequence ID" value="NZ_CP016340.1"/>
</dbReference>
<dbReference type="SUPFAM" id="SSF89796">
    <property type="entry name" value="CoA-transferase family III (CaiB/BaiF)"/>
    <property type="match status" value="1"/>
</dbReference>
<dbReference type="EMBL" id="LT546645">
    <property type="protein sequence ID" value="SAI70667.1"/>
    <property type="molecule type" value="Genomic_DNA"/>
</dbReference>
<keyword evidence="3" id="KW-1185">Reference proteome</keyword>
<dbReference type="STRING" id="123899.SAMEA3906487_02342"/>
<proteinExistence type="predicted"/>
<evidence type="ECO:0000313" key="3">
    <source>
        <dbReference type="Proteomes" id="UP000076825"/>
    </source>
</evidence>
<gene>
    <name evidence="2" type="primary">frc_14</name>
    <name evidence="2" type="ORF">SAMEA3906487_02342</name>
</gene>